<dbReference type="EMBL" id="MN738844">
    <property type="protein sequence ID" value="QHT27883.1"/>
    <property type="molecule type" value="Genomic_DNA"/>
</dbReference>
<keyword evidence="1" id="KW-1133">Transmembrane helix</keyword>
<feature type="transmembrane region" description="Helical" evidence="1">
    <location>
        <begin position="6"/>
        <end position="23"/>
    </location>
</feature>
<keyword evidence="1" id="KW-0812">Transmembrane</keyword>
<evidence type="ECO:0000313" key="2">
    <source>
        <dbReference type="EMBL" id="QHT27883.1"/>
    </source>
</evidence>
<protein>
    <submittedName>
        <fullName evidence="2">Uncharacterized protein</fullName>
    </submittedName>
</protein>
<reference evidence="2" key="1">
    <citation type="journal article" date="2020" name="Nature">
        <title>Giant virus diversity and host interactions through global metagenomics.</title>
        <authorList>
            <person name="Schulz F."/>
            <person name="Roux S."/>
            <person name="Paez-Espino D."/>
            <person name="Jungbluth S."/>
            <person name="Walsh D.A."/>
            <person name="Denef V.J."/>
            <person name="McMahon K.D."/>
            <person name="Konstantinidis K.T."/>
            <person name="Eloe-Fadrosh E.A."/>
            <person name="Kyrpides N.C."/>
            <person name="Woyke T."/>
        </authorList>
    </citation>
    <scope>NUCLEOTIDE SEQUENCE</scope>
    <source>
        <strain evidence="2">GVMAG-M-3300000115-19</strain>
    </source>
</reference>
<keyword evidence="1" id="KW-0472">Membrane</keyword>
<sequence>MTLKYSYSNIVLYIYILFIKIIYKNYKIKKLI</sequence>
<name>A0A6C0EHH2_9ZZZZ</name>
<dbReference type="AlphaFoldDB" id="A0A6C0EHH2"/>
<proteinExistence type="predicted"/>
<accession>A0A6C0EHH2</accession>
<organism evidence="2">
    <name type="scientific">viral metagenome</name>
    <dbReference type="NCBI Taxonomy" id="1070528"/>
    <lineage>
        <taxon>unclassified sequences</taxon>
        <taxon>metagenomes</taxon>
        <taxon>organismal metagenomes</taxon>
    </lineage>
</organism>
<evidence type="ECO:0000256" key="1">
    <source>
        <dbReference type="SAM" id="Phobius"/>
    </source>
</evidence>